<dbReference type="InterPro" id="IPR016167">
    <property type="entry name" value="FAD-bd_PCMH_sub1"/>
</dbReference>
<dbReference type="PANTHER" id="PTHR35075">
    <property type="entry name" value="A-KINASE ANCHOR PROTEIN 14"/>
    <property type="match status" value="1"/>
</dbReference>
<dbReference type="AlphaFoldDB" id="A0A813VX33"/>
<proteinExistence type="predicted"/>
<evidence type="ECO:0008006" key="3">
    <source>
        <dbReference type="Google" id="ProtNLM"/>
    </source>
</evidence>
<dbReference type="GO" id="GO:0034237">
    <property type="term" value="F:protein kinase A regulatory subunit binding"/>
    <property type="evidence" value="ECO:0007669"/>
    <property type="project" value="TreeGrafter"/>
</dbReference>
<dbReference type="InterPro" id="IPR025663">
    <property type="entry name" value="AKAP_28"/>
</dbReference>
<gene>
    <name evidence="1" type="ORF">JYZ213_LOCUS7660</name>
</gene>
<accession>A0A813VX33</accession>
<name>A0A813VX33_9BILA</name>
<dbReference type="GO" id="GO:0005952">
    <property type="term" value="C:cAMP-dependent protein kinase complex"/>
    <property type="evidence" value="ECO:0007669"/>
    <property type="project" value="TreeGrafter"/>
</dbReference>
<protein>
    <recommendedName>
        <fullName evidence="3">A-kinase anchor protein 14</fullName>
    </recommendedName>
</protein>
<reference evidence="1" key="1">
    <citation type="submission" date="2021-02" db="EMBL/GenBank/DDBJ databases">
        <authorList>
            <person name="Nowell W R."/>
        </authorList>
    </citation>
    <scope>NUCLEOTIDE SEQUENCE</scope>
</reference>
<organism evidence="1 2">
    <name type="scientific">Adineta steineri</name>
    <dbReference type="NCBI Taxonomy" id="433720"/>
    <lineage>
        <taxon>Eukaryota</taxon>
        <taxon>Metazoa</taxon>
        <taxon>Spiralia</taxon>
        <taxon>Gnathifera</taxon>
        <taxon>Rotifera</taxon>
        <taxon>Eurotatoria</taxon>
        <taxon>Bdelloidea</taxon>
        <taxon>Adinetida</taxon>
        <taxon>Adinetidae</taxon>
        <taxon>Adineta</taxon>
    </lineage>
</organism>
<sequence>MWSQTIRRLSTSALTRVRHPKLRRSTHYATLTDKDVSFFERLLSSGRTITNPDECLPFNIDYIKSCQGQSQLVLRPKTVDEVQAILRYCNEHQLASLDQSENYDTFAHEAHSIVDLLVQQSLTHVNDTNDTENHVERGRFIELENDAKISGQASVQWPKISEFTNEKVGVEKINEYIEKEWKKAPGGHDLCWLYAIDFIEKKTLEFNDLYIYRVRYSIPTRRQPIPRQTISIYFTIDVSKVQPKNLPVKVLFALETMRVIYEPAKFRFRQNWLQAIVLLKEKMANGIDF</sequence>
<dbReference type="InterPro" id="IPR053084">
    <property type="entry name" value="AKAP"/>
</dbReference>
<evidence type="ECO:0000313" key="1">
    <source>
        <dbReference type="EMBL" id="CAF0846562.1"/>
    </source>
</evidence>
<dbReference type="Pfam" id="PF14469">
    <property type="entry name" value="AKAP28"/>
    <property type="match status" value="1"/>
</dbReference>
<dbReference type="SUPFAM" id="SSF56176">
    <property type="entry name" value="FAD-binding/transporter-associated domain-like"/>
    <property type="match status" value="1"/>
</dbReference>
<dbReference type="Proteomes" id="UP000663845">
    <property type="component" value="Unassembled WGS sequence"/>
</dbReference>
<dbReference type="PANTHER" id="PTHR35075:SF1">
    <property type="entry name" value="A-KINASE ANCHOR PROTEIN 14"/>
    <property type="match status" value="1"/>
</dbReference>
<dbReference type="InterPro" id="IPR036318">
    <property type="entry name" value="FAD-bd_PCMH-like_sf"/>
</dbReference>
<dbReference type="EMBL" id="CAJNOG010000051">
    <property type="protein sequence ID" value="CAF0846562.1"/>
    <property type="molecule type" value="Genomic_DNA"/>
</dbReference>
<dbReference type="GO" id="GO:0050660">
    <property type="term" value="F:flavin adenine dinucleotide binding"/>
    <property type="evidence" value="ECO:0007669"/>
    <property type="project" value="InterPro"/>
</dbReference>
<evidence type="ECO:0000313" key="2">
    <source>
        <dbReference type="Proteomes" id="UP000663845"/>
    </source>
</evidence>
<dbReference type="Gene3D" id="3.30.43.10">
    <property type="entry name" value="Uridine Diphospho-n-acetylenolpyruvylglucosamine Reductase, domain 2"/>
    <property type="match status" value="1"/>
</dbReference>
<comment type="caution">
    <text evidence="1">The sequence shown here is derived from an EMBL/GenBank/DDBJ whole genome shotgun (WGS) entry which is preliminary data.</text>
</comment>